<keyword evidence="2" id="KW-1133">Transmembrane helix</keyword>
<evidence type="ECO:0000313" key="4">
    <source>
        <dbReference type="Proteomes" id="UP001412239"/>
    </source>
</evidence>
<dbReference type="Proteomes" id="UP001412239">
    <property type="component" value="Unassembled WGS sequence"/>
</dbReference>
<feature type="transmembrane region" description="Helical" evidence="2">
    <location>
        <begin position="222"/>
        <end position="244"/>
    </location>
</feature>
<reference evidence="3" key="1">
    <citation type="submission" date="2015-10" db="EMBL/GenBank/DDBJ databases">
        <authorList>
            <person name="Regsiter A."/>
            <person name="william w."/>
        </authorList>
    </citation>
    <scope>NUCLEOTIDE SEQUENCE</scope>
    <source>
        <strain evidence="3">Montdore</strain>
    </source>
</reference>
<keyword evidence="2" id="KW-0812">Transmembrane</keyword>
<sequence>MDPMGGLRDINSLSDRPRRPLSSAFSEHEEDMADVEFAPRADAALLEGRSTRMPDGASRVPKLIPAVEGDYTSSDEDSSPKRKGRRTGHARNSSTIYDRAVSAKVNPTPISHLEPPESKIRIMIRDFRKTPEKPLSRARVVFRAFSLIASGTVLGAAAHMLWHYIDTKGEFYDGKLIWPENLTLMPTALMLAIAAYTFLTDLGFLIGSAWKDFRYLKNKTAAIIVALNSFTSCIGWILSILFSLQQRDRPTLLWVCSVKEVHFSADESEGAPMDFALHCIELLHQIQIPNQSPQRFTWIAACIVAAAQGLVVFTIVFSYCGGRPKKPKFKVPKHVRLAGRWSSFTGGASEWVNEKMKLFKK</sequence>
<evidence type="ECO:0000256" key="2">
    <source>
        <dbReference type="SAM" id="Phobius"/>
    </source>
</evidence>
<proteinExistence type="predicted"/>
<feature type="transmembrane region" description="Helical" evidence="2">
    <location>
        <begin position="185"/>
        <end position="210"/>
    </location>
</feature>
<gene>
    <name evidence="3" type="ORF">GSTUAT00000358001</name>
</gene>
<evidence type="ECO:0000313" key="3">
    <source>
        <dbReference type="EMBL" id="CUS15655.1"/>
    </source>
</evidence>
<feature type="transmembrane region" description="Helical" evidence="2">
    <location>
        <begin position="140"/>
        <end position="165"/>
    </location>
</feature>
<feature type="region of interest" description="Disordered" evidence="1">
    <location>
        <begin position="1"/>
        <end position="98"/>
    </location>
</feature>
<dbReference type="EMBL" id="LN890945">
    <property type="protein sequence ID" value="CUS15655.1"/>
    <property type="molecule type" value="Genomic_DNA"/>
</dbReference>
<organism evidence="3 4">
    <name type="scientific">Tuber aestivum</name>
    <name type="common">summer truffle</name>
    <dbReference type="NCBI Taxonomy" id="59557"/>
    <lineage>
        <taxon>Eukaryota</taxon>
        <taxon>Fungi</taxon>
        <taxon>Dikarya</taxon>
        <taxon>Ascomycota</taxon>
        <taxon>Pezizomycotina</taxon>
        <taxon>Pezizomycetes</taxon>
        <taxon>Pezizales</taxon>
        <taxon>Tuberaceae</taxon>
        <taxon>Tuber</taxon>
    </lineage>
</organism>
<protein>
    <submittedName>
        <fullName evidence="3">Uncharacterized protein</fullName>
    </submittedName>
</protein>
<name>A0A292Q9K9_9PEZI</name>
<feature type="transmembrane region" description="Helical" evidence="2">
    <location>
        <begin position="298"/>
        <end position="320"/>
    </location>
</feature>
<keyword evidence="2" id="KW-0472">Membrane</keyword>
<keyword evidence="4" id="KW-1185">Reference proteome</keyword>
<dbReference type="AlphaFoldDB" id="A0A292Q9K9"/>
<evidence type="ECO:0000256" key="1">
    <source>
        <dbReference type="SAM" id="MobiDB-lite"/>
    </source>
</evidence>
<accession>A0A292Q9K9</accession>